<dbReference type="Pfam" id="PF13439">
    <property type="entry name" value="Glyco_transf_4"/>
    <property type="match status" value="1"/>
</dbReference>
<comment type="caution">
    <text evidence="3">The sequence shown here is derived from an EMBL/GenBank/DDBJ whole genome shotgun (WGS) entry which is preliminary data.</text>
</comment>
<evidence type="ECO:0000259" key="2">
    <source>
        <dbReference type="Pfam" id="PF13439"/>
    </source>
</evidence>
<feature type="domain" description="Glycosyltransferase subfamily 4-like N-terminal" evidence="2">
    <location>
        <begin position="15"/>
        <end position="170"/>
    </location>
</feature>
<protein>
    <submittedName>
        <fullName evidence="3">Glycosyltransferase family 4 protein</fullName>
        <ecNumber evidence="3">2.4.-.-</ecNumber>
    </submittedName>
</protein>
<dbReference type="EC" id="2.4.-.-" evidence="3"/>
<name>A0ABV4YSD5_9BACI</name>
<dbReference type="InterPro" id="IPR050194">
    <property type="entry name" value="Glycosyltransferase_grp1"/>
</dbReference>
<dbReference type="Pfam" id="PF00534">
    <property type="entry name" value="Glycos_transf_1"/>
    <property type="match status" value="1"/>
</dbReference>
<dbReference type="InterPro" id="IPR028098">
    <property type="entry name" value="Glyco_trans_4-like_N"/>
</dbReference>
<keyword evidence="3" id="KW-0328">Glycosyltransferase</keyword>
<accession>A0ABV4YSD5</accession>
<dbReference type="PANTHER" id="PTHR45947:SF3">
    <property type="entry name" value="SULFOQUINOVOSYL TRANSFERASE SQD2"/>
    <property type="match status" value="1"/>
</dbReference>
<dbReference type="PANTHER" id="PTHR45947">
    <property type="entry name" value="SULFOQUINOVOSYL TRANSFERASE SQD2"/>
    <property type="match status" value="1"/>
</dbReference>
<dbReference type="GO" id="GO:0016757">
    <property type="term" value="F:glycosyltransferase activity"/>
    <property type="evidence" value="ECO:0007669"/>
    <property type="project" value="UniProtKB-KW"/>
</dbReference>
<evidence type="ECO:0000259" key="1">
    <source>
        <dbReference type="Pfam" id="PF00534"/>
    </source>
</evidence>
<keyword evidence="3" id="KW-0808">Transferase</keyword>
<organism evidence="3 4">
    <name type="scientific">Neobacillus driksii</name>
    <dbReference type="NCBI Taxonomy" id="3035913"/>
    <lineage>
        <taxon>Bacteria</taxon>
        <taxon>Bacillati</taxon>
        <taxon>Bacillota</taxon>
        <taxon>Bacilli</taxon>
        <taxon>Bacillales</taxon>
        <taxon>Bacillaceae</taxon>
        <taxon>Neobacillus</taxon>
    </lineage>
</organism>
<dbReference type="InterPro" id="IPR001296">
    <property type="entry name" value="Glyco_trans_1"/>
</dbReference>
<dbReference type="Gene3D" id="3.40.50.2000">
    <property type="entry name" value="Glycogen Phosphorylase B"/>
    <property type="match status" value="2"/>
</dbReference>
<evidence type="ECO:0000313" key="4">
    <source>
        <dbReference type="Proteomes" id="UP001241748"/>
    </source>
</evidence>
<gene>
    <name evidence="3" type="ORF">P5G62_011740</name>
</gene>
<evidence type="ECO:0000313" key="3">
    <source>
        <dbReference type="EMBL" id="MFB3167777.1"/>
    </source>
</evidence>
<dbReference type="EMBL" id="JAROBZ020000001">
    <property type="protein sequence ID" value="MFB3167777.1"/>
    <property type="molecule type" value="Genomic_DNA"/>
</dbReference>
<feature type="domain" description="Glycosyl transferase family 1" evidence="1">
    <location>
        <begin position="177"/>
        <end position="341"/>
    </location>
</feature>
<proteinExistence type="predicted"/>
<dbReference type="SUPFAM" id="SSF53756">
    <property type="entry name" value="UDP-Glycosyltransferase/glycogen phosphorylase"/>
    <property type="match status" value="1"/>
</dbReference>
<dbReference type="Proteomes" id="UP001241748">
    <property type="component" value="Unassembled WGS sequence"/>
</dbReference>
<keyword evidence="4" id="KW-1185">Reference proteome</keyword>
<dbReference type="RefSeq" id="WP_306074136.1">
    <property type="nucleotide sequence ID" value="NZ_JAROBZ020000001.1"/>
</dbReference>
<dbReference type="CDD" id="cd03801">
    <property type="entry name" value="GT4_PimA-like"/>
    <property type="match status" value="1"/>
</dbReference>
<sequence length="372" mass="41782">MKILITSITYPGKIGVSTYIQQLIQGLKSQGHLVDVFSHNPLIKNPTKQMTPKTQVAVYRAAAAHLSFEKYDIIHSQGIIPTVAISQLRPKNVPLISSLHGTLAFNMLMNGALKKNTPAWREMLNIESQAITSSDICIVASHWLKNVFLTQYKIQKNQPFHIVPYGINTKEFFQKMEIPPPITKPKNKFILVCTARLIPLKGHLFLLDALAKLKQQRQDWVFWIIGDGPLRIQLTQKANSLGLGGYVQFLGNQENVPALLKEADLFVFPSLQDNMPYAVMEAQLAGIPVSVSDAGGIPEMVKNGDTGFVSPRKDSHTLYLNIKKLMENKPLRDSMSKNGWKWAFENWSIEKMIQNTLAVYHQALLKGGNKQE</sequence>
<reference evidence="3 4" key="1">
    <citation type="submission" date="2024-05" db="EMBL/GenBank/DDBJ databases">
        <authorList>
            <person name="Venkateswaran K."/>
        </authorList>
    </citation>
    <scope>NUCLEOTIDE SEQUENCE [LARGE SCALE GENOMIC DNA]</scope>
    <source>
        <strain evidence="3 4">179-C4-2-HS</strain>
    </source>
</reference>